<sequence>MLPRLDSAAAAQVTAVSTLRATTVVADPRQDGAARLEQVEIGRTLQGKVQAALSDGSALVRFGSEAPPARPLELRLQLPAGFAVGDTLALTLLAREPRLTFGLQGQNGSVQTHFSAAGELIGRLLQSEAGQPARPLQGSAPLQATPGAEVAQLTQNLQQSLEGSGLFYESHLEQWSRGERTLDQIRQEPQNRPGGDALAAQLLPQQLDTLEQRRLVWQGELWPGQPMEWELVQEKDQQQQPREPGQPAAWETVLKLELPQLGQVNATIRLQGEQAQVRLRVLDEAAAAALQADQGRLDDALAAAGTVLGGFLVQRDALPPDAVESGAIPNEPQA</sequence>
<accession>A0A2S9KDD2</accession>
<organism evidence="2 3">
    <name type="scientific">Malikia spinosa</name>
    <dbReference type="NCBI Taxonomy" id="86180"/>
    <lineage>
        <taxon>Bacteria</taxon>
        <taxon>Pseudomonadati</taxon>
        <taxon>Pseudomonadota</taxon>
        <taxon>Betaproteobacteria</taxon>
        <taxon>Burkholderiales</taxon>
        <taxon>Comamonadaceae</taxon>
        <taxon>Malikia</taxon>
    </lineage>
</organism>
<dbReference type="InterPro" id="IPR038610">
    <property type="entry name" value="FliK-like_C_sf"/>
</dbReference>
<dbReference type="Pfam" id="PF02120">
    <property type="entry name" value="Flg_hook"/>
    <property type="match status" value="1"/>
</dbReference>
<reference evidence="2 3" key="1">
    <citation type="submission" date="2018-03" db="EMBL/GenBank/DDBJ databases">
        <title>Comparative genomics illustrates the genes involved in a hyperalkaliphilic mechanisms of Serpentinomonas isolated from highly-alkaline calcium-rich serpentinized springs.</title>
        <authorList>
            <person name="Suzuki S."/>
            <person name="Ishii S."/>
            <person name="Walworth N."/>
            <person name="Bird L."/>
            <person name="Kuenen J.G."/>
            <person name="Nealson K.H."/>
        </authorList>
    </citation>
    <scope>NUCLEOTIDE SEQUENCE [LARGE SCALE GENOMIC DNA]</scope>
    <source>
        <strain evidence="2 3">83</strain>
    </source>
</reference>
<evidence type="ECO:0000313" key="2">
    <source>
        <dbReference type="EMBL" id="PRD68457.1"/>
    </source>
</evidence>
<dbReference type="EMBL" id="PVLR01000030">
    <property type="protein sequence ID" value="PRD68457.1"/>
    <property type="molecule type" value="Genomic_DNA"/>
</dbReference>
<dbReference type="AlphaFoldDB" id="A0A2S9KDD2"/>
<dbReference type="RefSeq" id="WP_105730025.1">
    <property type="nucleotide sequence ID" value="NZ_PVLR01000030.1"/>
</dbReference>
<dbReference type="Gene3D" id="3.30.750.140">
    <property type="match status" value="1"/>
</dbReference>
<evidence type="ECO:0000259" key="1">
    <source>
        <dbReference type="Pfam" id="PF02120"/>
    </source>
</evidence>
<dbReference type="Proteomes" id="UP000238326">
    <property type="component" value="Unassembled WGS sequence"/>
</dbReference>
<dbReference type="OrthoDB" id="5296742at2"/>
<proteinExistence type="predicted"/>
<keyword evidence="3" id="KW-1185">Reference proteome</keyword>
<protein>
    <recommendedName>
        <fullName evidence="1">Flagellar hook-length control protein-like C-terminal domain-containing protein</fullName>
    </recommendedName>
</protein>
<comment type="caution">
    <text evidence="2">The sequence shown here is derived from an EMBL/GenBank/DDBJ whole genome shotgun (WGS) entry which is preliminary data.</text>
</comment>
<evidence type="ECO:0000313" key="3">
    <source>
        <dbReference type="Proteomes" id="UP000238326"/>
    </source>
</evidence>
<gene>
    <name evidence="2" type="ORF">C6P61_11255</name>
</gene>
<feature type="domain" description="Flagellar hook-length control protein-like C-terminal" evidence="1">
    <location>
        <begin position="244"/>
        <end position="315"/>
    </location>
</feature>
<dbReference type="InterPro" id="IPR021136">
    <property type="entry name" value="Flagellar_hook_control-like_C"/>
</dbReference>
<name>A0A2S9KDD2_9BURK</name>